<organism evidence="1 2">
    <name type="scientific">Ricinus communis</name>
    <name type="common">Castor bean</name>
    <dbReference type="NCBI Taxonomy" id="3988"/>
    <lineage>
        <taxon>Eukaryota</taxon>
        <taxon>Viridiplantae</taxon>
        <taxon>Streptophyta</taxon>
        <taxon>Embryophyta</taxon>
        <taxon>Tracheophyta</taxon>
        <taxon>Spermatophyta</taxon>
        <taxon>Magnoliopsida</taxon>
        <taxon>eudicotyledons</taxon>
        <taxon>Gunneridae</taxon>
        <taxon>Pentapetalae</taxon>
        <taxon>rosids</taxon>
        <taxon>fabids</taxon>
        <taxon>Malpighiales</taxon>
        <taxon>Euphorbiaceae</taxon>
        <taxon>Acalyphoideae</taxon>
        <taxon>Acalypheae</taxon>
        <taxon>Ricinus</taxon>
    </lineage>
</organism>
<dbReference type="OrthoDB" id="2449818at2759"/>
<evidence type="ECO:0000313" key="2">
    <source>
        <dbReference type="Proteomes" id="UP000008311"/>
    </source>
</evidence>
<dbReference type="FunCoup" id="B9RK99">
    <property type="interactions" value="525"/>
</dbReference>
<dbReference type="EMBL" id="EQ973784">
    <property type="protein sequence ID" value="EEF48097.1"/>
    <property type="molecule type" value="Genomic_DNA"/>
</dbReference>
<dbReference type="OMA" id="VSSFCQK"/>
<dbReference type="GO" id="GO:0036297">
    <property type="term" value="P:interstrand cross-link repair"/>
    <property type="evidence" value="ECO:0007669"/>
    <property type="project" value="InterPro"/>
</dbReference>
<evidence type="ECO:0000313" key="1">
    <source>
        <dbReference type="EMBL" id="EEF48097.1"/>
    </source>
</evidence>
<name>B9RK99_RICCO</name>
<dbReference type="InterPro" id="IPR039685">
    <property type="entry name" value="FANCE"/>
</dbReference>
<protein>
    <submittedName>
        <fullName evidence="1">Uncharacterized protein</fullName>
    </submittedName>
</protein>
<dbReference type="AlphaFoldDB" id="B9RK99"/>
<dbReference type="eggNOG" id="ENOG502QR36">
    <property type="taxonomic scope" value="Eukaryota"/>
</dbReference>
<dbReference type="Gene3D" id="1.25.40.480">
    <property type="match status" value="1"/>
</dbReference>
<dbReference type="KEGG" id="rcu:8265072"/>
<dbReference type="PANTHER" id="PTHR32094">
    <property type="entry name" value="FANCONI ANEMIA GROUP E PROTEIN"/>
    <property type="match status" value="1"/>
</dbReference>
<dbReference type="GO" id="GO:0043240">
    <property type="term" value="C:Fanconi anaemia nuclear complex"/>
    <property type="evidence" value="ECO:0000318"/>
    <property type="project" value="GO_Central"/>
</dbReference>
<reference evidence="2" key="1">
    <citation type="journal article" date="2010" name="Nat. Biotechnol.">
        <title>Draft genome sequence of the oilseed species Ricinus communis.</title>
        <authorList>
            <person name="Chan A.P."/>
            <person name="Crabtree J."/>
            <person name="Zhao Q."/>
            <person name="Lorenzi H."/>
            <person name="Orvis J."/>
            <person name="Puiu D."/>
            <person name="Melake-Berhan A."/>
            <person name="Jones K.M."/>
            <person name="Redman J."/>
            <person name="Chen G."/>
            <person name="Cahoon E.B."/>
            <person name="Gedil M."/>
            <person name="Stanke M."/>
            <person name="Haas B.J."/>
            <person name="Wortman J.R."/>
            <person name="Fraser-Liggett C.M."/>
            <person name="Ravel J."/>
            <person name="Rabinowicz P.D."/>
        </authorList>
    </citation>
    <scope>NUCLEOTIDE SEQUENCE [LARGE SCALE GENOMIC DNA]</scope>
    <source>
        <strain evidence="2">cv. Hale</strain>
    </source>
</reference>
<dbReference type="PANTHER" id="PTHR32094:SF5">
    <property type="entry name" value="FANCONI ANEMIA GROUP E PROTEIN"/>
    <property type="match status" value="1"/>
</dbReference>
<dbReference type="InParanoid" id="B9RK99"/>
<keyword evidence="2" id="KW-1185">Reference proteome</keyword>
<gene>
    <name evidence="1" type="ORF">RCOM_1047750</name>
</gene>
<accession>B9RK99</accession>
<dbReference type="STRING" id="3988.B9RK99"/>
<dbReference type="Proteomes" id="UP000008311">
    <property type="component" value="Unassembled WGS sequence"/>
</dbReference>
<sequence>MERWIPLFDIFLNSSTPETEASIWLNQSFSASSPSSPITTASFLSLLTKPINASITSSSPPATKRIMFIQTLPDMVQSRILSFLAFEHERFCKRKLSRLATNILTDNLGIDFWVKRAAHDVLDQISESNYEWISGFSLDSGEERVDDGEFESLPDWLKDTVNTDLVLPWLPVALDDLNSRELFGTHESEGDPLSQVGECAGDTLEEVMEEMEIDSPPNAPLAPEIQDMAASLRIQVVIFESCSRTVELANVIRKLCLDKGVNSFAVLGLVEPWKADDEIASVLLPHLLNGIDHKELDWPSQVLSSVILPKMLILEEPASRMLVAATIDYCKLHQAAAEYALLFPLIMRTGGINNSLCDVMTRIIKECLHPVHVSSFCQKLLCGGASKKRFICLPCHQCLISNELVWTESLFNLFHNILNLNIQLTQDLVDQLALRVQELAQMFSKSLKFGNFLLCFITKCSLLLMSHKLLLTKAAEQTNTFVTKSILSKLASF</sequence>
<proteinExistence type="predicted"/>